<dbReference type="CDD" id="cd00130">
    <property type="entry name" value="PAS"/>
    <property type="match status" value="1"/>
</dbReference>
<dbReference type="Pfam" id="PF13426">
    <property type="entry name" value="PAS_9"/>
    <property type="match status" value="1"/>
</dbReference>
<dbReference type="SMART" id="SM00388">
    <property type="entry name" value="HisKA"/>
    <property type="match status" value="1"/>
</dbReference>
<evidence type="ECO:0000256" key="2">
    <source>
        <dbReference type="ARBA" id="ARBA00012438"/>
    </source>
</evidence>
<dbReference type="PANTHER" id="PTHR43065">
    <property type="entry name" value="SENSOR HISTIDINE KINASE"/>
    <property type="match status" value="1"/>
</dbReference>
<evidence type="ECO:0000313" key="12">
    <source>
        <dbReference type="Proteomes" id="UP000288096"/>
    </source>
</evidence>
<dbReference type="Gene3D" id="1.10.287.130">
    <property type="match status" value="1"/>
</dbReference>
<dbReference type="InterPro" id="IPR005467">
    <property type="entry name" value="His_kinase_dom"/>
</dbReference>
<name>A0A401G472_9BACT</name>
<dbReference type="Pfam" id="PF00989">
    <property type="entry name" value="PAS"/>
    <property type="match status" value="1"/>
</dbReference>
<dbReference type="InterPro" id="IPR036097">
    <property type="entry name" value="HisK_dim/P_sf"/>
</dbReference>
<keyword evidence="5" id="KW-0547">Nucleotide-binding</keyword>
<comment type="caution">
    <text evidence="11">The sequence shown here is derived from an EMBL/GenBank/DDBJ whole genome shotgun (WGS) entry which is preliminary data.</text>
</comment>
<dbReference type="InterPro" id="IPR036890">
    <property type="entry name" value="HATPase_C_sf"/>
</dbReference>
<keyword evidence="7" id="KW-0067">ATP-binding</keyword>
<dbReference type="EMBL" id="BEXT01000001">
    <property type="protein sequence ID" value="GBC64039.1"/>
    <property type="molecule type" value="Genomic_DNA"/>
</dbReference>
<feature type="domain" description="Histidine kinase" evidence="9">
    <location>
        <begin position="277"/>
        <end position="488"/>
    </location>
</feature>
<dbReference type="OrthoDB" id="9805967at2"/>
<gene>
    <name evidence="11" type="ORF">DENIS_5039</name>
</gene>
<dbReference type="NCBIfam" id="TIGR00229">
    <property type="entry name" value="sensory_box"/>
    <property type="match status" value="1"/>
</dbReference>
<dbReference type="Pfam" id="PF00512">
    <property type="entry name" value="HisKA"/>
    <property type="match status" value="1"/>
</dbReference>
<proteinExistence type="predicted"/>
<dbReference type="Gene3D" id="3.30.450.20">
    <property type="entry name" value="PAS domain"/>
    <property type="match status" value="1"/>
</dbReference>
<evidence type="ECO:0000256" key="7">
    <source>
        <dbReference type="ARBA" id="ARBA00022840"/>
    </source>
</evidence>
<dbReference type="AlphaFoldDB" id="A0A401G472"/>
<evidence type="ECO:0000259" key="9">
    <source>
        <dbReference type="PROSITE" id="PS50109"/>
    </source>
</evidence>
<evidence type="ECO:0000259" key="10">
    <source>
        <dbReference type="PROSITE" id="PS50112"/>
    </source>
</evidence>
<comment type="catalytic activity">
    <reaction evidence="1">
        <text>ATP + protein L-histidine = ADP + protein N-phospho-L-histidine.</text>
        <dbReference type="EC" id="2.7.13.3"/>
    </reaction>
</comment>
<keyword evidence="6 11" id="KW-0418">Kinase</keyword>
<organism evidence="11 12">
    <name type="scientific">Desulfonema ishimotonii</name>
    <dbReference type="NCBI Taxonomy" id="45657"/>
    <lineage>
        <taxon>Bacteria</taxon>
        <taxon>Pseudomonadati</taxon>
        <taxon>Thermodesulfobacteriota</taxon>
        <taxon>Desulfobacteria</taxon>
        <taxon>Desulfobacterales</taxon>
        <taxon>Desulfococcaceae</taxon>
        <taxon>Desulfonema</taxon>
    </lineage>
</organism>
<sequence>MRDNKEKEYLIRAIDTFKRQIIVISPDYKILAANEHVKKRFEKNIIDRKCYEVLWDCDAPCEECPVCQIVQAGEPAVLHKTSFLTFKKTYCHYFYPTFSEGQVDAIVMLDFDIPLVEGLEEKLQRSNAFLRNLILSSVDGVIAADTRGKIFIFNFAAAEITGYTVHEGLNRLMIYDIYEEGGKKEMARDIMNKLRSEDYGGRGKLKSYKINILRKNSDTIPISLNASIVYEGDREVATIGFFHDLREENRMRKNLEGVRLQLLQADKMASLGKLSAGVAHQLNNPLGSITLFTKLVLEEYDLEDAAREDLSRILKDAQRCRDTVKELLEFARQTKYLIKPYDINLAITRTLFLLDKQTLFHNIEIEKNLSDTLPMVPGDIQQLNHVFMNVIINAAQAMAGSGKLTIETRYLPDTDRVQVRISDTGPGVPEDILSHIFDPFFTTKEEGEGTGLGLSLAYSIVREHGGVIEARNKPENGVVFTIELPLTSRKNETDKSGETDGCNACIGD</sequence>
<dbReference type="InterPro" id="IPR013767">
    <property type="entry name" value="PAS_fold"/>
</dbReference>
<dbReference type="InterPro" id="IPR035965">
    <property type="entry name" value="PAS-like_dom_sf"/>
</dbReference>
<accession>A0A401G472</accession>
<dbReference type="EC" id="2.7.13.3" evidence="2"/>
<dbReference type="PROSITE" id="PS50112">
    <property type="entry name" value="PAS"/>
    <property type="match status" value="1"/>
</dbReference>
<evidence type="ECO:0000256" key="4">
    <source>
        <dbReference type="ARBA" id="ARBA00022679"/>
    </source>
</evidence>
<dbReference type="GO" id="GO:0006355">
    <property type="term" value="P:regulation of DNA-templated transcription"/>
    <property type="evidence" value="ECO:0007669"/>
    <property type="project" value="InterPro"/>
</dbReference>
<dbReference type="RefSeq" id="WP_124331046.1">
    <property type="nucleotide sequence ID" value="NZ_BEXT01000001.1"/>
</dbReference>
<dbReference type="InterPro" id="IPR003661">
    <property type="entry name" value="HisK_dim/P_dom"/>
</dbReference>
<dbReference type="SUPFAM" id="SSF55785">
    <property type="entry name" value="PYP-like sensor domain (PAS domain)"/>
    <property type="match status" value="1"/>
</dbReference>
<dbReference type="SUPFAM" id="SSF55874">
    <property type="entry name" value="ATPase domain of HSP90 chaperone/DNA topoisomerase II/histidine kinase"/>
    <property type="match status" value="1"/>
</dbReference>
<dbReference type="GO" id="GO:0005524">
    <property type="term" value="F:ATP binding"/>
    <property type="evidence" value="ECO:0007669"/>
    <property type="project" value="UniProtKB-KW"/>
</dbReference>
<reference evidence="12" key="1">
    <citation type="submission" date="2017-11" db="EMBL/GenBank/DDBJ databases">
        <authorList>
            <person name="Watanabe M."/>
            <person name="Kojima H."/>
        </authorList>
    </citation>
    <scope>NUCLEOTIDE SEQUENCE [LARGE SCALE GENOMIC DNA]</scope>
    <source>
        <strain evidence="12">Tokyo 01</strain>
    </source>
</reference>
<evidence type="ECO:0000256" key="5">
    <source>
        <dbReference type="ARBA" id="ARBA00022741"/>
    </source>
</evidence>
<evidence type="ECO:0000256" key="3">
    <source>
        <dbReference type="ARBA" id="ARBA00022553"/>
    </source>
</evidence>
<keyword evidence="12" id="KW-1185">Reference proteome</keyword>
<dbReference type="PROSITE" id="PS50109">
    <property type="entry name" value="HIS_KIN"/>
    <property type="match status" value="1"/>
</dbReference>
<dbReference type="SMART" id="SM00387">
    <property type="entry name" value="HATPase_c"/>
    <property type="match status" value="1"/>
</dbReference>
<dbReference type="Proteomes" id="UP000288096">
    <property type="component" value="Unassembled WGS sequence"/>
</dbReference>
<dbReference type="PRINTS" id="PR00344">
    <property type="entry name" value="BCTRLSENSOR"/>
</dbReference>
<dbReference type="GO" id="GO:0000155">
    <property type="term" value="F:phosphorelay sensor kinase activity"/>
    <property type="evidence" value="ECO:0007669"/>
    <property type="project" value="InterPro"/>
</dbReference>
<dbReference type="Gene3D" id="3.30.565.10">
    <property type="entry name" value="Histidine kinase-like ATPase, C-terminal domain"/>
    <property type="match status" value="1"/>
</dbReference>
<keyword evidence="3" id="KW-0597">Phosphoprotein</keyword>
<evidence type="ECO:0000256" key="1">
    <source>
        <dbReference type="ARBA" id="ARBA00000085"/>
    </source>
</evidence>
<evidence type="ECO:0000256" key="6">
    <source>
        <dbReference type="ARBA" id="ARBA00022777"/>
    </source>
</evidence>
<feature type="domain" description="PAS" evidence="10">
    <location>
        <begin position="126"/>
        <end position="197"/>
    </location>
</feature>
<dbReference type="CDD" id="cd00082">
    <property type="entry name" value="HisKA"/>
    <property type="match status" value="1"/>
</dbReference>
<dbReference type="InterPro" id="IPR000014">
    <property type="entry name" value="PAS"/>
</dbReference>
<protein>
    <recommendedName>
        <fullName evidence="2">histidine kinase</fullName>
        <ecNumber evidence="2">2.7.13.3</ecNumber>
    </recommendedName>
</protein>
<reference evidence="12" key="2">
    <citation type="submission" date="2019-01" db="EMBL/GenBank/DDBJ databases">
        <title>Genome sequence of Desulfonema ishimotonii strain Tokyo 01.</title>
        <authorList>
            <person name="Fukui M."/>
        </authorList>
    </citation>
    <scope>NUCLEOTIDE SEQUENCE [LARGE SCALE GENOMIC DNA]</scope>
    <source>
        <strain evidence="12">Tokyo 01</strain>
    </source>
</reference>
<dbReference type="SMART" id="SM00091">
    <property type="entry name" value="PAS"/>
    <property type="match status" value="2"/>
</dbReference>
<dbReference type="PANTHER" id="PTHR43065:SF42">
    <property type="entry name" value="TWO-COMPONENT SENSOR PPRA"/>
    <property type="match status" value="1"/>
</dbReference>
<evidence type="ECO:0000256" key="8">
    <source>
        <dbReference type="ARBA" id="ARBA00023012"/>
    </source>
</evidence>
<keyword evidence="8" id="KW-0902">Two-component regulatory system</keyword>
<keyword evidence="4" id="KW-0808">Transferase</keyword>
<dbReference type="InterPro" id="IPR004358">
    <property type="entry name" value="Sig_transdc_His_kin-like_C"/>
</dbReference>
<dbReference type="Pfam" id="PF02518">
    <property type="entry name" value="HATPase_c"/>
    <property type="match status" value="1"/>
</dbReference>
<evidence type="ECO:0000313" key="11">
    <source>
        <dbReference type="EMBL" id="GBC64039.1"/>
    </source>
</evidence>
<dbReference type="InterPro" id="IPR003594">
    <property type="entry name" value="HATPase_dom"/>
</dbReference>
<dbReference type="SUPFAM" id="SSF47384">
    <property type="entry name" value="Homodimeric domain of signal transducing histidine kinase"/>
    <property type="match status" value="1"/>
</dbReference>